<evidence type="ECO:0000259" key="8">
    <source>
        <dbReference type="Pfam" id="PF01207"/>
    </source>
</evidence>
<gene>
    <name evidence="9" type="ORF">CEUR00632_LOCUS14449</name>
</gene>
<dbReference type="EMBL" id="HBEC01031177">
    <property type="protein sequence ID" value="CAD8298222.1"/>
    <property type="molecule type" value="Transcribed_RNA"/>
</dbReference>
<evidence type="ECO:0000313" key="9">
    <source>
        <dbReference type="EMBL" id="CAD8298222.1"/>
    </source>
</evidence>
<dbReference type="InterPro" id="IPR035587">
    <property type="entry name" value="DUS-like_FMN-bd"/>
</dbReference>
<protein>
    <recommendedName>
        <fullName evidence="2">tRNA-dihydrouridine(47) synthase [NAD(P)(+)]</fullName>
        <ecNumber evidence="2">1.3.1.89</ecNumber>
    </recommendedName>
</protein>
<feature type="domain" description="DUS-like FMN-binding" evidence="8">
    <location>
        <begin position="53"/>
        <end position="148"/>
    </location>
</feature>
<dbReference type="GO" id="GO:0102265">
    <property type="term" value="F:tRNA-dihydrouridine47 synthase activity"/>
    <property type="evidence" value="ECO:0007669"/>
    <property type="project" value="UniProtKB-EC"/>
</dbReference>
<dbReference type="PANTHER" id="PTHR45846:SF1">
    <property type="entry name" value="TRNA-DIHYDROURIDINE(47) SYNTHASE [NAD(P)(+)]-LIKE"/>
    <property type="match status" value="1"/>
</dbReference>
<dbReference type="SUPFAM" id="SSF51395">
    <property type="entry name" value="FMN-linked oxidoreductases"/>
    <property type="match status" value="1"/>
</dbReference>
<dbReference type="GO" id="GO:0003723">
    <property type="term" value="F:RNA binding"/>
    <property type="evidence" value="ECO:0007669"/>
    <property type="project" value="TreeGrafter"/>
</dbReference>
<dbReference type="Gene3D" id="3.20.20.70">
    <property type="entry name" value="Aldolase class I"/>
    <property type="match status" value="1"/>
</dbReference>
<feature type="region of interest" description="Disordered" evidence="7">
    <location>
        <begin position="244"/>
        <end position="266"/>
    </location>
</feature>
<evidence type="ECO:0000256" key="5">
    <source>
        <dbReference type="ARBA" id="ARBA00049447"/>
    </source>
</evidence>
<organism evidence="9">
    <name type="scientific">Chlamydomonas euryale</name>
    <dbReference type="NCBI Taxonomy" id="1486919"/>
    <lineage>
        <taxon>Eukaryota</taxon>
        <taxon>Viridiplantae</taxon>
        <taxon>Chlorophyta</taxon>
        <taxon>core chlorophytes</taxon>
        <taxon>Chlorophyceae</taxon>
        <taxon>CS clade</taxon>
        <taxon>Chlamydomonadales</taxon>
        <taxon>Chlamydomonadaceae</taxon>
        <taxon>Chlamydomonas</taxon>
    </lineage>
</organism>
<evidence type="ECO:0000256" key="2">
    <source>
        <dbReference type="ARBA" id="ARBA00012376"/>
    </source>
</evidence>
<dbReference type="AlphaFoldDB" id="A0A7R9VK75"/>
<accession>A0A7R9VK75</accession>
<dbReference type="PANTHER" id="PTHR45846">
    <property type="entry name" value="TRNA-DIHYDROURIDINE(47) SYNTHASE [NAD(P)(+)]-LIKE"/>
    <property type="match status" value="1"/>
</dbReference>
<dbReference type="Pfam" id="PF01207">
    <property type="entry name" value="Dus"/>
    <property type="match status" value="1"/>
</dbReference>
<evidence type="ECO:0000256" key="7">
    <source>
        <dbReference type="SAM" id="MobiDB-lite"/>
    </source>
</evidence>
<dbReference type="InterPro" id="IPR013785">
    <property type="entry name" value="Aldolase_TIM"/>
</dbReference>
<evidence type="ECO:0000256" key="1">
    <source>
        <dbReference type="ARBA" id="ARBA00005451"/>
    </source>
</evidence>
<sequence>MAECLPPADAFFRDAFLVAWLFASEPCTLYWRDNDNPLLTARCFMPCISFPRRYKKPANWDLIKSVAAAPDAPPIIGNGDILTHYEASRRLSSGVHAALVGRGALIQPWIFEELRSGRELAPDAGMRVALYREFYGLMRDHFGDDDMGRRKAWYFAPWHHAFFHRYRSRPQDVYGAQSLEHPLISTRNDLYDPLLGEASVNDLNPVERLLRNENPSAHEAIAAVLWDSRNDAEALSALEKMQREEGEVWEAEMRNSDRVSDSDDRG</sequence>
<comment type="catalytic activity">
    <reaction evidence="4">
        <text>a 5,6-dihydrouridine in mRNA + NAD(+) = a uridine in mRNA + NADH + H(+)</text>
        <dbReference type="Rhea" id="RHEA:69851"/>
        <dbReference type="Rhea" id="RHEA-COMP:14658"/>
        <dbReference type="Rhea" id="RHEA-COMP:17789"/>
        <dbReference type="ChEBI" id="CHEBI:15378"/>
        <dbReference type="ChEBI" id="CHEBI:57540"/>
        <dbReference type="ChEBI" id="CHEBI:57945"/>
        <dbReference type="ChEBI" id="CHEBI:65315"/>
        <dbReference type="ChEBI" id="CHEBI:74443"/>
    </reaction>
    <physiologicalReaction direction="right-to-left" evidence="4">
        <dbReference type="Rhea" id="RHEA:69853"/>
    </physiologicalReaction>
</comment>
<evidence type="ECO:0000256" key="4">
    <source>
        <dbReference type="ARBA" id="ARBA00048342"/>
    </source>
</evidence>
<reference evidence="9" key="1">
    <citation type="submission" date="2021-01" db="EMBL/GenBank/DDBJ databases">
        <authorList>
            <person name="Corre E."/>
            <person name="Pelletier E."/>
            <person name="Niang G."/>
            <person name="Scheremetjew M."/>
            <person name="Finn R."/>
            <person name="Kale V."/>
            <person name="Holt S."/>
            <person name="Cochrane G."/>
            <person name="Meng A."/>
            <person name="Brown T."/>
            <person name="Cohen L."/>
        </authorList>
    </citation>
    <scope>NUCLEOTIDE SEQUENCE</scope>
    <source>
        <strain evidence="9">CCMP219</strain>
    </source>
</reference>
<evidence type="ECO:0000256" key="3">
    <source>
        <dbReference type="ARBA" id="ARBA00048266"/>
    </source>
</evidence>
<comment type="catalytic activity">
    <reaction evidence="3">
        <text>5,6-dihydrouridine(47) in tRNA + NAD(+) = uridine(47) in tRNA + NADH + H(+)</text>
        <dbReference type="Rhea" id="RHEA:53364"/>
        <dbReference type="Rhea" id="RHEA-COMP:13539"/>
        <dbReference type="Rhea" id="RHEA-COMP:13540"/>
        <dbReference type="ChEBI" id="CHEBI:15378"/>
        <dbReference type="ChEBI" id="CHEBI:57540"/>
        <dbReference type="ChEBI" id="CHEBI:57945"/>
        <dbReference type="ChEBI" id="CHEBI:65315"/>
        <dbReference type="ChEBI" id="CHEBI:74443"/>
        <dbReference type="EC" id="1.3.1.89"/>
    </reaction>
    <physiologicalReaction direction="right-to-left" evidence="3">
        <dbReference type="Rhea" id="RHEA:53366"/>
    </physiologicalReaction>
</comment>
<comment type="similarity">
    <text evidence="1">Belongs to the Dus family. Dus3 subfamily.</text>
</comment>
<proteinExistence type="inferred from homology"/>
<comment type="catalytic activity">
    <reaction evidence="5">
        <text>a 5,6-dihydrouridine in mRNA + NADP(+) = a uridine in mRNA + NADPH + H(+)</text>
        <dbReference type="Rhea" id="RHEA:69855"/>
        <dbReference type="Rhea" id="RHEA-COMP:14658"/>
        <dbReference type="Rhea" id="RHEA-COMP:17789"/>
        <dbReference type="ChEBI" id="CHEBI:15378"/>
        <dbReference type="ChEBI" id="CHEBI:57783"/>
        <dbReference type="ChEBI" id="CHEBI:58349"/>
        <dbReference type="ChEBI" id="CHEBI:65315"/>
        <dbReference type="ChEBI" id="CHEBI:74443"/>
    </reaction>
    <physiologicalReaction direction="right-to-left" evidence="5">
        <dbReference type="Rhea" id="RHEA:69857"/>
    </physiologicalReaction>
</comment>
<dbReference type="EC" id="1.3.1.89" evidence="2"/>
<comment type="catalytic activity">
    <reaction evidence="6">
        <text>5,6-dihydrouridine(47) in tRNA + NADP(+) = uridine(47) in tRNA + NADPH + H(+)</text>
        <dbReference type="Rhea" id="RHEA:53360"/>
        <dbReference type="Rhea" id="RHEA-COMP:13539"/>
        <dbReference type="Rhea" id="RHEA-COMP:13540"/>
        <dbReference type="ChEBI" id="CHEBI:15378"/>
        <dbReference type="ChEBI" id="CHEBI:57783"/>
        <dbReference type="ChEBI" id="CHEBI:58349"/>
        <dbReference type="ChEBI" id="CHEBI:65315"/>
        <dbReference type="ChEBI" id="CHEBI:74443"/>
        <dbReference type="EC" id="1.3.1.89"/>
    </reaction>
    <physiologicalReaction direction="right-to-left" evidence="6">
        <dbReference type="Rhea" id="RHEA:53362"/>
    </physiologicalReaction>
</comment>
<name>A0A7R9VK75_9CHLO</name>
<evidence type="ECO:0000256" key="6">
    <source>
        <dbReference type="ARBA" id="ARBA00049513"/>
    </source>
</evidence>